<evidence type="ECO:0000256" key="2">
    <source>
        <dbReference type="ARBA" id="ARBA00006868"/>
    </source>
</evidence>
<dbReference type="InterPro" id="IPR000594">
    <property type="entry name" value="ThiF_NAD_FAD-bd"/>
</dbReference>
<comment type="pathway">
    <text evidence="1 5">Protein modification; protein neddylation.</text>
</comment>
<dbReference type="FunFam" id="3.40.50.720:FF:000187">
    <property type="entry name" value="NEDD8-activating enzyme E1 regulatory subunit"/>
    <property type="match status" value="1"/>
</dbReference>
<feature type="region of interest" description="Disordered" evidence="6">
    <location>
        <begin position="1"/>
        <end position="21"/>
    </location>
</feature>
<dbReference type="Proteomes" id="UP001159428">
    <property type="component" value="Unassembled WGS sequence"/>
</dbReference>
<name>A0AAU9W9R7_9CNID</name>
<evidence type="ECO:0000259" key="7">
    <source>
        <dbReference type="Pfam" id="PF00899"/>
    </source>
</evidence>
<dbReference type="Gene3D" id="3.40.50.720">
    <property type="entry name" value="NAD(P)-binding Rossmann-like Domain"/>
    <property type="match status" value="2"/>
</dbReference>
<evidence type="ECO:0000256" key="6">
    <source>
        <dbReference type="SAM" id="MobiDB-lite"/>
    </source>
</evidence>
<dbReference type="CDD" id="cd01493">
    <property type="entry name" value="APPBP1_RUB"/>
    <property type="match status" value="1"/>
</dbReference>
<proteinExistence type="inferred from homology"/>
<evidence type="ECO:0000256" key="4">
    <source>
        <dbReference type="ARBA" id="ARBA00022786"/>
    </source>
</evidence>
<keyword evidence="9" id="KW-1185">Reference proteome</keyword>
<dbReference type="PANTHER" id="PTHR10953:SF29">
    <property type="entry name" value="NEDD8-ACTIVATING ENZYME E1 REGULATORY SUBUNIT"/>
    <property type="match status" value="1"/>
</dbReference>
<dbReference type="SUPFAM" id="SSF69572">
    <property type="entry name" value="Activating enzymes of the ubiquitin-like proteins"/>
    <property type="match status" value="1"/>
</dbReference>
<accession>A0AAU9W9R7</accession>
<evidence type="ECO:0000313" key="8">
    <source>
        <dbReference type="EMBL" id="CAH3109156.1"/>
    </source>
</evidence>
<sequence length="549" mass="61627">MKRKAVNSPGSSRKQKMSKVALDKNKKYDRQLRLWGDHGQEALEGAKICLINASATGTEILKNLILPGIGSFTIVDGEKVTGEDVGNNFFLDKDCIGKSRAECTTELLLELNSDVSGDFIEETTDCLLRENSDYFKSFTVVIATQLPEETLLKLGSLLWSRNIPLLVCRSYGFIGCMRIVLQEHCVVESHPDSTHPDLRLDRPFPGLVQYVDALDLNTMTKQEHGHTPYVVLLLKYLNKWKAEHEGRAPQNYKEKDMFKQTIRGGILVNKDGIPEEEENFDEAIKAVNTALVPTRIPSEVSQIFADDSCCNFTESHSSFWILAKAVKEFVENEGTGALPLRGSIPDMTADSKRYIELQNIYQEQARKDIAVVTQRVHRILFDVGKSTDSISDSEIRLFCKNTAFLRLIRGRSLAEESEPSLAKANELAGYLEDPDSDVVFYILLKAVDRFYSQYHRYPGNFEDQVEADVVKLKCCLGSLLQEWSVNAGVKEEYVHEMCRYGASELHSVAAFIGGAAAQEIVKLVTRQFVPFDNTYIYNGITGSSTTLKL</sequence>
<dbReference type="InterPro" id="IPR030667">
    <property type="entry name" value="APP-BP1"/>
</dbReference>
<evidence type="ECO:0000256" key="5">
    <source>
        <dbReference type="PIRNR" id="PIRNR039099"/>
    </source>
</evidence>
<organism evidence="8 9">
    <name type="scientific">Pocillopora meandrina</name>
    <dbReference type="NCBI Taxonomy" id="46732"/>
    <lineage>
        <taxon>Eukaryota</taxon>
        <taxon>Metazoa</taxon>
        <taxon>Cnidaria</taxon>
        <taxon>Anthozoa</taxon>
        <taxon>Hexacorallia</taxon>
        <taxon>Scleractinia</taxon>
        <taxon>Astrocoeniina</taxon>
        <taxon>Pocilloporidae</taxon>
        <taxon>Pocillopora</taxon>
    </lineage>
</organism>
<reference evidence="8 9" key="1">
    <citation type="submission" date="2022-05" db="EMBL/GenBank/DDBJ databases">
        <authorList>
            <consortium name="Genoscope - CEA"/>
            <person name="William W."/>
        </authorList>
    </citation>
    <scope>NUCLEOTIDE SEQUENCE [LARGE SCALE GENOMIC DNA]</scope>
</reference>
<evidence type="ECO:0000256" key="3">
    <source>
        <dbReference type="ARBA" id="ARBA00015407"/>
    </source>
</evidence>
<feature type="domain" description="THIF-type NAD/FAD binding fold" evidence="7">
    <location>
        <begin position="28"/>
        <end position="542"/>
    </location>
</feature>
<dbReference type="Pfam" id="PF00899">
    <property type="entry name" value="ThiF"/>
    <property type="match status" value="1"/>
</dbReference>
<dbReference type="InterPro" id="IPR035985">
    <property type="entry name" value="Ubiquitin-activating_enz"/>
</dbReference>
<comment type="similarity">
    <text evidence="2 5">Belongs to the ubiquitin-activating E1 family. ULA1 subfamily.</text>
</comment>
<dbReference type="PANTHER" id="PTHR10953">
    <property type="entry name" value="UBIQUITIN-ACTIVATING ENZYME E1"/>
    <property type="match status" value="1"/>
</dbReference>
<dbReference type="InterPro" id="IPR045886">
    <property type="entry name" value="ThiF/MoeB/HesA"/>
</dbReference>
<evidence type="ECO:0000256" key="1">
    <source>
        <dbReference type="ARBA" id="ARBA00005032"/>
    </source>
</evidence>
<dbReference type="GO" id="GO:0045116">
    <property type="term" value="P:protein neddylation"/>
    <property type="evidence" value="ECO:0007669"/>
    <property type="project" value="UniProtKB-UniRule"/>
</dbReference>
<dbReference type="AlphaFoldDB" id="A0AAU9W9R7"/>
<comment type="caution">
    <text evidence="8">The sequence shown here is derived from an EMBL/GenBank/DDBJ whole genome shotgun (WGS) entry which is preliminary data.</text>
</comment>
<dbReference type="PIRSF" id="PIRSF039099">
    <property type="entry name" value="APP-BP1"/>
    <property type="match status" value="1"/>
</dbReference>
<dbReference type="GO" id="GO:0019781">
    <property type="term" value="F:NEDD8 activating enzyme activity"/>
    <property type="evidence" value="ECO:0007669"/>
    <property type="project" value="UniProtKB-UniRule"/>
</dbReference>
<gene>
    <name evidence="8" type="ORF">PMEA_00002860</name>
</gene>
<keyword evidence="4 5" id="KW-0833">Ubl conjugation pathway</keyword>
<dbReference type="GO" id="GO:0005737">
    <property type="term" value="C:cytoplasm"/>
    <property type="evidence" value="ECO:0007669"/>
    <property type="project" value="TreeGrafter"/>
</dbReference>
<evidence type="ECO:0000313" key="9">
    <source>
        <dbReference type="Proteomes" id="UP001159428"/>
    </source>
</evidence>
<dbReference type="EMBL" id="CALNXJ010000011">
    <property type="protein sequence ID" value="CAH3109156.1"/>
    <property type="molecule type" value="Genomic_DNA"/>
</dbReference>
<protein>
    <recommendedName>
        <fullName evidence="3 5">NEDD8-activating enzyme E1 regulatory subunit</fullName>
    </recommendedName>
</protein>